<dbReference type="STRING" id="1802525.A2975_04380"/>
<feature type="region of interest" description="Disordered" evidence="6">
    <location>
        <begin position="236"/>
        <end position="255"/>
    </location>
</feature>
<proteinExistence type="inferred from homology"/>
<gene>
    <name evidence="8" type="ORF">A2975_04380</name>
</gene>
<keyword evidence="1 5" id="KW-0489">Methyltransferase</keyword>
<dbReference type="InterPro" id="IPR029063">
    <property type="entry name" value="SAM-dependent_MTases_sf"/>
</dbReference>
<dbReference type="PROSITE" id="PS01131">
    <property type="entry name" value="RRNA_A_DIMETH"/>
    <property type="match status" value="1"/>
</dbReference>
<protein>
    <recommendedName>
        <fullName evidence="7">Ribosomal RNA adenine methylase transferase N-terminal domain-containing protein</fullName>
    </recommendedName>
</protein>
<evidence type="ECO:0000259" key="7">
    <source>
        <dbReference type="SMART" id="SM00650"/>
    </source>
</evidence>
<evidence type="ECO:0000256" key="4">
    <source>
        <dbReference type="ARBA" id="ARBA00022884"/>
    </source>
</evidence>
<name>A0A1F8C341_9BACT</name>
<organism evidence="8 9">
    <name type="scientific">Candidatus Woesebacteria bacterium RIFCSPLOWO2_01_FULL_44_14</name>
    <dbReference type="NCBI Taxonomy" id="1802525"/>
    <lineage>
        <taxon>Bacteria</taxon>
        <taxon>Candidatus Woeseibacteriota</taxon>
    </lineage>
</organism>
<feature type="binding site" evidence="5">
    <location>
        <position position="50"/>
    </location>
    <ligand>
        <name>S-adenosyl-L-methionine</name>
        <dbReference type="ChEBI" id="CHEBI:59789"/>
    </ligand>
</feature>
<dbReference type="Proteomes" id="UP000178429">
    <property type="component" value="Unassembled WGS sequence"/>
</dbReference>
<evidence type="ECO:0000256" key="6">
    <source>
        <dbReference type="SAM" id="MobiDB-lite"/>
    </source>
</evidence>
<dbReference type="PANTHER" id="PTHR11727">
    <property type="entry name" value="DIMETHYLADENOSINE TRANSFERASE"/>
    <property type="match status" value="1"/>
</dbReference>
<evidence type="ECO:0000256" key="2">
    <source>
        <dbReference type="ARBA" id="ARBA00022679"/>
    </source>
</evidence>
<evidence type="ECO:0000256" key="3">
    <source>
        <dbReference type="ARBA" id="ARBA00022691"/>
    </source>
</evidence>
<dbReference type="InterPro" id="IPR001737">
    <property type="entry name" value="KsgA/Erm"/>
</dbReference>
<dbReference type="InterPro" id="IPR020598">
    <property type="entry name" value="rRNA_Ade_methylase_Trfase_N"/>
</dbReference>
<feature type="binding site" evidence="5">
    <location>
        <position position="119"/>
    </location>
    <ligand>
        <name>S-adenosyl-L-methionine</name>
        <dbReference type="ChEBI" id="CHEBI:59789"/>
    </ligand>
</feature>
<feature type="binding site" evidence="5">
    <location>
        <position position="25"/>
    </location>
    <ligand>
        <name>S-adenosyl-L-methionine</name>
        <dbReference type="ChEBI" id="CHEBI:59789"/>
    </ligand>
</feature>
<feature type="binding site" evidence="5">
    <location>
        <position position="96"/>
    </location>
    <ligand>
        <name>S-adenosyl-L-methionine</name>
        <dbReference type="ChEBI" id="CHEBI:59789"/>
    </ligand>
</feature>
<dbReference type="PANTHER" id="PTHR11727:SF7">
    <property type="entry name" value="DIMETHYLADENOSINE TRANSFERASE-RELATED"/>
    <property type="match status" value="1"/>
</dbReference>
<dbReference type="CDD" id="cd02440">
    <property type="entry name" value="AdoMet_MTases"/>
    <property type="match status" value="1"/>
</dbReference>
<dbReference type="GO" id="GO:0003723">
    <property type="term" value="F:RNA binding"/>
    <property type="evidence" value="ECO:0007669"/>
    <property type="project" value="UniProtKB-UniRule"/>
</dbReference>
<keyword evidence="4 5" id="KW-0694">RNA-binding</keyword>
<sequence>MSIENQIRTNLEENEVYLSENLGQHILIDEEALELIGRQVISGGNVLEIGSGPGNLTAKLTERANRVVGIEIDRQFAPVLEDLQASSPNLEVIYGDALRVNFQQIVESERDEEWQVVSNLPFHISEPFLKKVAGLPVENVVLVVGDALARSMQITDPDSSEFSRTSFLSQTFFETSVIADIEKSAFYPPPRTNATAVVLTPRERDEFKSNPRLAIQHRLFLTEHKSPTVGKVIKEARDNQVGGAGKDSHRPSRRKARQELKQLIYEANNGGLGQGNRQDGGIGHRDDSLGLDERILSTPFSRLDNQEVRELAKALRDKFGQ</sequence>
<evidence type="ECO:0000313" key="9">
    <source>
        <dbReference type="Proteomes" id="UP000178429"/>
    </source>
</evidence>
<evidence type="ECO:0000256" key="5">
    <source>
        <dbReference type="PROSITE-ProRule" id="PRU01026"/>
    </source>
</evidence>
<dbReference type="EMBL" id="MGHL01000006">
    <property type="protein sequence ID" value="OGM70279.1"/>
    <property type="molecule type" value="Genomic_DNA"/>
</dbReference>
<reference evidence="8 9" key="1">
    <citation type="journal article" date="2016" name="Nat. Commun.">
        <title>Thousands of microbial genomes shed light on interconnected biogeochemical processes in an aquifer system.</title>
        <authorList>
            <person name="Anantharaman K."/>
            <person name="Brown C.T."/>
            <person name="Hug L.A."/>
            <person name="Sharon I."/>
            <person name="Castelle C.J."/>
            <person name="Probst A.J."/>
            <person name="Thomas B.C."/>
            <person name="Singh A."/>
            <person name="Wilkins M.J."/>
            <person name="Karaoz U."/>
            <person name="Brodie E.L."/>
            <person name="Williams K.H."/>
            <person name="Hubbard S.S."/>
            <person name="Banfield J.F."/>
        </authorList>
    </citation>
    <scope>NUCLEOTIDE SEQUENCE [LARGE SCALE GENOMIC DNA]</scope>
</reference>
<evidence type="ECO:0000313" key="8">
    <source>
        <dbReference type="EMBL" id="OGM70279.1"/>
    </source>
</evidence>
<dbReference type="InterPro" id="IPR020596">
    <property type="entry name" value="rRNA_Ade_Mease_Trfase_CS"/>
</dbReference>
<evidence type="ECO:0000256" key="1">
    <source>
        <dbReference type="ARBA" id="ARBA00022603"/>
    </source>
</evidence>
<dbReference type="PROSITE" id="PS51689">
    <property type="entry name" value="SAM_RNA_A_N6_MT"/>
    <property type="match status" value="1"/>
</dbReference>
<dbReference type="Pfam" id="PF00398">
    <property type="entry name" value="RrnaAD"/>
    <property type="match status" value="1"/>
</dbReference>
<dbReference type="Gene3D" id="3.40.50.150">
    <property type="entry name" value="Vaccinia Virus protein VP39"/>
    <property type="match status" value="1"/>
</dbReference>
<comment type="caution">
    <text evidence="8">The sequence shown here is derived from an EMBL/GenBank/DDBJ whole genome shotgun (WGS) entry which is preliminary data.</text>
</comment>
<feature type="binding site" evidence="5">
    <location>
        <position position="71"/>
    </location>
    <ligand>
        <name>S-adenosyl-L-methionine</name>
        <dbReference type="ChEBI" id="CHEBI:59789"/>
    </ligand>
</feature>
<dbReference type="GO" id="GO:0000179">
    <property type="term" value="F:rRNA (adenine-N6,N6-)-dimethyltransferase activity"/>
    <property type="evidence" value="ECO:0007669"/>
    <property type="project" value="UniProtKB-UniRule"/>
</dbReference>
<comment type="similarity">
    <text evidence="5">Belongs to the class I-like SAM-binding methyltransferase superfamily. rRNA adenine N(6)-methyltransferase family.</text>
</comment>
<dbReference type="SUPFAM" id="SSF53335">
    <property type="entry name" value="S-adenosyl-L-methionine-dependent methyltransferases"/>
    <property type="match status" value="1"/>
</dbReference>
<keyword evidence="2 5" id="KW-0808">Transferase</keyword>
<feature type="domain" description="Ribosomal RNA adenine methylase transferase N-terminal" evidence="7">
    <location>
        <begin position="35"/>
        <end position="203"/>
    </location>
</feature>
<feature type="binding site" evidence="5">
    <location>
        <position position="27"/>
    </location>
    <ligand>
        <name>S-adenosyl-L-methionine</name>
        <dbReference type="ChEBI" id="CHEBI:59789"/>
    </ligand>
</feature>
<dbReference type="AlphaFoldDB" id="A0A1F8C341"/>
<keyword evidence="3 5" id="KW-0949">S-adenosyl-L-methionine</keyword>
<accession>A0A1F8C341</accession>
<dbReference type="SMART" id="SM00650">
    <property type="entry name" value="rADc"/>
    <property type="match status" value="1"/>
</dbReference>